<evidence type="ECO:0000313" key="3">
    <source>
        <dbReference type="EMBL" id="VDB97900.1"/>
    </source>
</evidence>
<sequence length="199" mass="21333">MIHKTKAFRISILALFIAFIIIQNFVPLLGYIPVGPLSLTTIQITVIIAAVVFGPVDGGIVGAVWGILSCIKAFTAPSSPVEPLIFTNPLIAIIPRIIVGIIAGYLFIVLNKLKLKKTIAMFLSGLIGALTNTILVLGLIYIFYRTPAVAHAYGVSDPKYLGGLLLLVIATNGIPEAILSSIITPIISLPLERYLNKDE</sequence>
<keyword evidence="1" id="KW-0472">Membrane</keyword>
<protein>
    <submittedName>
        <fullName evidence="2">ECF transporter S component</fullName>
    </submittedName>
    <submittedName>
        <fullName evidence="3">Pantothenate transporter (PanT)</fullName>
    </submittedName>
</protein>
<reference evidence="2 4" key="1">
    <citation type="journal article" date="2016" name="BMC Genomics">
        <title>Consensus pan-genome assembly of the specialised wine bacterium Oenococcus oeni.</title>
        <authorList>
            <person name="Sternes P.R."/>
            <person name="Borneman A.R."/>
        </authorList>
    </citation>
    <scope>NUCLEOTIDE SEQUENCE [LARGE SCALE GENOMIC DNA]</scope>
    <source>
        <strain evidence="2 4">AWRIB661</strain>
    </source>
</reference>
<dbReference type="EMBL" id="LR031358">
    <property type="protein sequence ID" value="VDB97900.1"/>
    <property type="molecule type" value="Genomic_DNA"/>
</dbReference>
<dbReference type="Proteomes" id="UP000181728">
    <property type="component" value="Unassembled WGS sequence"/>
</dbReference>
<gene>
    <name evidence="2" type="ORF">ATX59_03955</name>
    <name evidence="3" type="ORF">OENI_0793</name>
</gene>
<organism evidence="2 4">
    <name type="scientific">Oenococcus oeni</name>
    <name type="common">Leuconostoc oenos</name>
    <dbReference type="NCBI Taxonomy" id="1247"/>
    <lineage>
        <taxon>Bacteria</taxon>
        <taxon>Bacillati</taxon>
        <taxon>Bacillota</taxon>
        <taxon>Bacilli</taxon>
        <taxon>Lactobacillales</taxon>
        <taxon>Lactobacillaceae</taxon>
        <taxon>Oenococcus</taxon>
    </lineage>
</organism>
<reference evidence="3 5" key="2">
    <citation type="submission" date="2018-08" db="EMBL/GenBank/DDBJ databases">
        <authorList>
            <person name="Lorentzen P. G. S. M."/>
        </authorList>
    </citation>
    <scope>NUCLEOTIDE SEQUENCE [LARGE SCALE GENOMIC DNA]</scope>
    <source>
        <strain evidence="3 5">CRBO_1381</strain>
    </source>
</reference>
<evidence type="ECO:0000313" key="2">
    <source>
        <dbReference type="EMBL" id="OIM21339.1"/>
    </source>
</evidence>
<evidence type="ECO:0000256" key="1">
    <source>
        <dbReference type="SAM" id="Phobius"/>
    </source>
</evidence>
<dbReference type="Gene3D" id="1.10.1760.20">
    <property type="match status" value="1"/>
</dbReference>
<name>A0A6N4A299_OENOE</name>
<evidence type="ECO:0000313" key="4">
    <source>
        <dbReference type="Proteomes" id="UP000181728"/>
    </source>
</evidence>
<dbReference type="GO" id="GO:0022857">
    <property type="term" value="F:transmembrane transporter activity"/>
    <property type="evidence" value="ECO:0007669"/>
    <property type="project" value="InterPro"/>
</dbReference>
<feature type="transmembrane region" description="Helical" evidence="1">
    <location>
        <begin position="122"/>
        <end position="144"/>
    </location>
</feature>
<dbReference type="InterPro" id="IPR024529">
    <property type="entry name" value="ECF_trnsprt_substrate-spec"/>
</dbReference>
<dbReference type="Pfam" id="PF12822">
    <property type="entry name" value="ECF_trnsprt"/>
    <property type="match status" value="1"/>
</dbReference>
<dbReference type="AlphaFoldDB" id="A0A6N4A299"/>
<keyword evidence="1" id="KW-1133">Transmembrane helix</keyword>
<evidence type="ECO:0000313" key="5">
    <source>
        <dbReference type="Proteomes" id="UP000294726"/>
    </source>
</evidence>
<dbReference type="RefSeq" id="WP_002818733.1">
    <property type="nucleotide sequence ID" value="NZ_CP084701.1"/>
</dbReference>
<keyword evidence="1" id="KW-0812">Transmembrane</keyword>
<dbReference type="GeneID" id="75066090"/>
<feature type="transmembrane region" description="Helical" evidence="1">
    <location>
        <begin position="90"/>
        <end position="110"/>
    </location>
</feature>
<accession>A0A6N4A299</accession>
<dbReference type="EMBL" id="MLOK01000036">
    <property type="protein sequence ID" value="OIM21339.1"/>
    <property type="molecule type" value="Genomic_DNA"/>
</dbReference>
<feature type="transmembrane region" description="Helical" evidence="1">
    <location>
        <begin position="164"/>
        <end position="187"/>
    </location>
</feature>
<feature type="transmembrane region" description="Helical" evidence="1">
    <location>
        <begin position="7"/>
        <end position="26"/>
    </location>
</feature>
<proteinExistence type="predicted"/>
<dbReference type="Proteomes" id="UP000294726">
    <property type="component" value="Chromosome"/>
</dbReference>